<keyword evidence="5 9" id="KW-0223">Dioxygenase</keyword>
<evidence type="ECO:0000256" key="9">
    <source>
        <dbReference type="HAMAP-Rule" id="MF_01682"/>
    </source>
</evidence>
<comment type="subunit">
    <text evidence="9">Monomer.</text>
</comment>
<feature type="binding site" evidence="9">
    <location>
        <position position="103"/>
    </location>
    <ligand>
        <name>Fe(2+)</name>
        <dbReference type="ChEBI" id="CHEBI:29033"/>
    </ligand>
</feature>
<dbReference type="InterPro" id="IPR023956">
    <property type="entry name" value="ARD_bac"/>
</dbReference>
<dbReference type="EMBL" id="CP073720">
    <property type="protein sequence ID" value="UWP79944.1"/>
    <property type="molecule type" value="Genomic_DNA"/>
</dbReference>
<dbReference type="Gene3D" id="2.60.120.10">
    <property type="entry name" value="Jelly Rolls"/>
    <property type="match status" value="1"/>
</dbReference>
<name>A0ABY5VS22_9ACTN</name>
<feature type="binding site" evidence="9">
    <location>
        <position position="109"/>
    </location>
    <ligand>
        <name>Fe(2+)</name>
        <dbReference type="ChEBI" id="CHEBI:29033"/>
    </ligand>
</feature>
<evidence type="ECO:0000313" key="10">
    <source>
        <dbReference type="EMBL" id="UWP79944.1"/>
    </source>
</evidence>
<dbReference type="InterPro" id="IPR004313">
    <property type="entry name" value="ARD"/>
</dbReference>
<evidence type="ECO:0000256" key="4">
    <source>
        <dbReference type="ARBA" id="ARBA00022723"/>
    </source>
</evidence>
<evidence type="ECO:0000256" key="3">
    <source>
        <dbReference type="ARBA" id="ARBA00022605"/>
    </source>
</evidence>
<feature type="binding site" evidence="9">
    <location>
        <position position="147"/>
    </location>
    <ligand>
        <name>Fe(2+)</name>
        <dbReference type="ChEBI" id="CHEBI:29033"/>
    </ligand>
</feature>
<keyword evidence="2 9" id="KW-0533">Nickel</keyword>
<keyword evidence="6 9" id="KW-0560">Oxidoreductase</keyword>
<feature type="binding site" evidence="9">
    <location>
        <position position="105"/>
    </location>
    <ligand>
        <name>Fe(2+)</name>
        <dbReference type="ChEBI" id="CHEBI:29033"/>
    </ligand>
</feature>
<protein>
    <recommendedName>
        <fullName evidence="9">Acireductone dioxygenase</fullName>
    </recommendedName>
    <alternativeName>
        <fullName evidence="9">1,2-dihydroxy-3-keto-5-methylthiopentene dioxygenase</fullName>
        <shortName evidence="9">DHK-MTPene dioxygenase</shortName>
    </alternativeName>
    <alternativeName>
        <fullName evidence="9">Acireductone dioxygenase (Fe(2+)-requiring)</fullName>
        <shortName evidence="9">ARD'</shortName>
        <shortName evidence="9">Fe-ARD</shortName>
        <ecNumber evidence="9">1.13.11.54</ecNumber>
    </alternativeName>
    <alternativeName>
        <fullName evidence="9">Acireductone dioxygenase (Ni(2+)-requiring)</fullName>
        <shortName evidence="9">ARD</shortName>
        <shortName evidence="9">Ni-ARD</shortName>
        <ecNumber evidence="9">1.13.11.53</ecNumber>
    </alternativeName>
</protein>
<dbReference type="RefSeq" id="WP_259857702.1">
    <property type="nucleotide sequence ID" value="NZ_BAAAST010000001.1"/>
</dbReference>
<feature type="binding site" evidence="9">
    <location>
        <position position="147"/>
    </location>
    <ligand>
        <name>Ni(2+)</name>
        <dbReference type="ChEBI" id="CHEBI:49786"/>
    </ligand>
</feature>
<evidence type="ECO:0000256" key="6">
    <source>
        <dbReference type="ARBA" id="ARBA00023002"/>
    </source>
</evidence>
<comment type="function">
    <text evidence="9">Catalyzes 2 different reactions between oxygene and the acireductone 1,2-dihydroxy-3-keto-5-methylthiopentene (DHK-MTPene) depending upon the metal bound in the active site. Fe-containing acireductone dioxygenase (Fe-ARD) produces formate and 2-keto-4-methylthiobutyrate (KMTB), the alpha-ketoacid precursor of methionine in the methionine recycle pathway. Ni-containing acireductone dioxygenase (Ni-ARD) produces methylthiopropionate, carbon monoxide and formate, and does not lie on the methionine recycle pathway.</text>
</comment>
<evidence type="ECO:0000256" key="5">
    <source>
        <dbReference type="ARBA" id="ARBA00022964"/>
    </source>
</evidence>
<sequence>MTFLQIMPDHDGGEILLRTADTARIAAELARWKIGFERWDTSRHLPADADADQVLAAYRDDVERIRAEGGYRLVDVVSMRPDDTDPEWPAKVKTARERFLDEHVHDEDEVRFFVEGQGCFYLHLEHRVYAVVCEAGDLLSVPRGTAHWFDMGTRPRFTAIRFFQEEDGWIADFTGDPVARRIPYLHELAVTRP</sequence>
<keyword evidence="7 9" id="KW-0408">Iron</keyword>
<feature type="site" description="May play a role in transmitting local conformational changes" evidence="9">
    <location>
        <position position="108"/>
    </location>
</feature>
<keyword evidence="8 9" id="KW-0486">Methionine biosynthesis</keyword>
<evidence type="ECO:0000256" key="8">
    <source>
        <dbReference type="ARBA" id="ARBA00023167"/>
    </source>
</evidence>
<keyword evidence="3 9" id="KW-0028">Amino-acid biosynthesis</keyword>
<dbReference type="EC" id="1.13.11.54" evidence="9"/>
<comment type="catalytic activity">
    <reaction evidence="1 9">
        <text>1,2-dihydroxy-5-(methylsulfanyl)pent-1-en-3-one + O2 = 4-methylsulfanyl-2-oxobutanoate + formate + 2 H(+)</text>
        <dbReference type="Rhea" id="RHEA:24504"/>
        <dbReference type="ChEBI" id="CHEBI:15378"/>
        <dbReference type="ChEBI" id="CHEBI:15379"/>
        <dbReference type="ChEBI" id="CHEBI:15740"/>
        <dbReference type="ChEBI" id="CHEBI:16723"/>
        <dbReference type="ChEBI" id="CHEBI:49252"/>
        <dbReference type="EC" id="1.13.11.54"/>
    </reaction>
</comment>
<reference evidence="10" key="1">
    <citation type="submission" date="2021-04" db="EMBL/GenBank/DDBJ databases">
        <authorList>
            <person name="Hartkoorn R.C."/>
            <person name="Beaudoing E."/>
            <person name="Hot D."/>
        </authorList>
    </citation>
    <scope>NUCLEOTIDE SEQUENCE</scope>
    <source>
        <strain evidence="10">NRRL B-16292</strain>
    </source>
</reference>
<keyword evidence="11" id="KW-1185">Reference proteome</keyword>
<dbReference type="EC" id="1.13.11.53" evidence="9"/>
<dbReference type="InterPro" id="IPR011051">
    <property type="entry name" value="RmlC_Cupin_sf"/>
</dbReference>
<proteinExistence type="inferred from homology"/>
<evidence type="ECO:0000256" key="7">
    <source>
        <dbReference type="ARBA" id="ARBA00023004"/>
    </source>
</evidence>
<dbReference type="HAMAP" id="MF_01682">
    <property type="entry name" value="Salvage_MtnD"/>
    <property type="match status" value="1"/>
</dbReference>
<keyword evidence="4 9" id="KW-0479">Metal-binding</keyword>
<dbReference type="PANTHER" id="PTHR23418">
    <property type="entry name" value="ACIREDUCTONE DIOXYGENASE"/>
    <property type="match status" value="1"/>
</dbReference>
<dbReference type="PANTHER" id="PTHR23418:SF0">
    <property type="entry name" value="ACIREDUCTONE DIOXYGENASE"/>
    <property type="match status" value="1"/>
</dbReference>
<comment type="pathway">
    <text evidence="9">Amino-acid biosynthesis; L-methionine biosynthesis via salvage pathway; L-methionine from S-methyl-5-thio-alpha-D-ribose 1-phosphate: step 5/6.</text>
</comment>
<evidence type="ECO:0000313" key="11">
    <source>
        <dbReference type="Proteomes" id="UP001059617"/>
    </source>
</evidence>
<feature type="site" description="May play a role in metal incorporation in vivo" evidence="9">
    <location>
        <position position="102"/>
    </location>
</feature>
<feature type="binding site" evidence="9">
    <location>
        <position position="105"/>
    </location>
    <ligand>
        <name>Ni(2+)</name>
        <dbReference type="ChEBI" id="CHEBI:49786"/>
    </ligand>
</feature>
<evidence type="ECO:0000256" key="2">
    <source>
        <dbReference type="ARBA" id="ARBA00022596"/>
    </source>
</evidence>
<dbReference type="SUPFAM" id="SSF51182">
    <property type="entry name" value="RmlC-like cupins"/>
    <property type="match status" value="1"/>
</dbReference>
<evidence type="ECO:0000256" key="1">
    <source>
        <dbReference type="ARBA" id="ARBA00000428"/>
    </source>
</evidence>
<comment type="catalytic activity">
    <reaction evidence="9">
        <text>1,2-dihydroxy-5-(methylsulfanyl)pent-1-en-3-one + O2 = 3-(methylsulfanyl)propanoate + CO + formate + 2 H(+)</text>
        <dbReference type="Rhea" id="RHEA:14161"/>
        <dbReference type="ChEBI" id="CHEBI:15378"/>
        <dbReference type="ChEBI" id="CHEBI:15379"/>
        <dbReference type="ChEBI" id="CHEBI:15740"/>
        <dbReference type="ChEBI" id="CHEBI:17245"/>
        <dbReference type="ChEBI" id="CHEBI:49016"/>
        <dbReference type="ChEBI" id="CHEBI:49252"/>
        <dbReference type="EC" id="1.13.11.53"/>
    </reaction>
</comment>
<comment type="cofactor">
    <cofactor evidence="9">
        <name>Fe(2+)</name>
        <dbReference type="ChEBI" id="CHEBI:29033"/>
    </cofactor>
    <text evidence="9">Binds 1 Fe(2+) cation per monomer.</text>
</comment>
<dbReference type="Pfam" id="PF03079">
    <property type="entry name" value="ARD"/>
    <property type="match status" value="1"/>
</dbReference>
<dbReference type="Proteomes" id="UP001059617">
    <property type="component" value="Chromosome"/>
</dbReference>
<feature type="site" description="Important to generate the dianion" evidence="9">
    <location>
        <position position="111"/>
    </location>
</feature>
<dbReference type="CDD" id="cd02232">
    <property type="entry name" value="cupin_ARD"/>
    <property type="match status" value="1"/>
</dbReference>
<dbReference type="InterPro" id="IPR014710">
    <property type="entry name" value="RmlC-like_jellyroll"/>
</dbReference>
<feature type="binding site" evidence="9">
    <location>
        <position position="109"/>
    </location>
    <ligand>
        <name>Ni(2+)</name>
        <dbReference type="ChEBI" id="CHEBI:49786"/>
    </ligand>
</feature>
<comment type="similarity">
    <text evidence="9">Belongs to the acireductone dioxygenase (ARD) family.</text>
</comment>
<reference evidence="10" key="2">
    <citation type="submission" date="2022-09" db="EMBL/GenBank/DDBJ databases">
        <title>Biosynthetic gene clusters of Dactylosporangioum fulvum.</title>
        <authorList>
            <person name="Caradec T."/>
        </authorList>
    </citation>
    <scope>NUCLEOTIDE SEQUENCE</scope>
    <source>
        <strain evidence="10">NRRL B-16292</strain>
    </source>
</reference>
<comment type="cofactor">
    <cofactor evidence="9">
        <name>Ni(2+)</name>
        <dbReference type="ChEBI" id="CHEBI:49786"/>
    </cofactor>
    <text evidence="9">Binds 1 nickel ion per monomer.</text>
</comment>
<feature type="binding site" evidence="9">
    <location>
        <position position="103"/>
    </location>
    <ligand>
        <name>Ni(2+)</name>
        <dbReference type="ChEBI" id="CHEBI:49786"/>
    </ligand>
</feature>
<gene>
    <name evidence="9" type="primary">mtnD</name>
    <name evidence="10" type="ORF">Dfulv_32910</name>
</gene>
<accession>A0ABY5VS22</accession>
<organism evidence="10 11">
    <name type="scientific">Dactylosporangium fulvum</name>
    <dbReference type="NCBI Taxonomy" id="53359"/>
    <lineage>
        <taxon>Bacteria</taxon>
        <taxon>Bacillati</taxon>
        <taxon>Actinomycetota</taxon>
        <taxon>Actinomycetes</taxon>
        <taxon>Micromonosporales</taxon>
        <taxon>Micromonosporaceae</taxon>
        <taxon>Dactylosporangium</taxon>
    </lineage>
</organism>